<dbReference type="GO" id="GO:0003697">
    <property type="term" value="F:single-stranded DNA binding"/>
    <property type="evidence" value="ECO:0007669"/>
    <property type="project" value="TreeGrafter"/>
</dbReference>
<evidence type="ECO:0000313" key="7">
    <source>
        <dbReference type="EMBL" id="CCJ31198.1"/>
    </source>
</evidence>
<evidence type="ECO:0000256" key="6">
    <source>
        <dbReference type="SAM" id="MobiDB-lite"/>
    </source>
</evidence>
<dbReference type="AlphaFoldDB" id="L0PFP7"/>
<evidence type="ECO:0000256" key="4">
    <source>
        <dbReference type="ARBA" id="ARBA00023242"/>
    </source>
</evidence>
<comment type="similarity">
    <text evidence="2">Belongs to the CDC45 family.</text>
</comment>
<organism evidence="8">
    <name type="scientific">Pneumocystis jirovecii</name>
    <name type="common">Human pneumocystis pneumonia agent</name>
    <dbReference type="NCBI Taxonomy" id="42068"/>
    <lineage>
        <taxon>Eukaryota</taxon>
        <taxon>Fungi</taxon>
        <taxon>Dikarya</taxon>
        <taxon>Ascomycota</taxon>
        <taxon>Taphrinomycotina</taxon>
        <taxon>Pneumocystomycetes</taxon>
        <taxon>Pneumocystaceae</taxon>
        <taxon>Pneumocystis</taxon>
    </lineage>
</organism>
<feature type="region of interest" description="Disordered" evidence="6">
    <location>
        <begin position="163"/>
        <end position="210"/>
    </location>
</feature>
<dbReference type="GO" id="GO:0031261">
    <property type="term" value="C:DNA replication preinitiation complex"/>
    <property type="evidence" value="ECO:0007669"/>
    <property type="project" value="TreeGrafter"/>
</dbReference>
<dbReference type="GO" id="GO:0003682">
    <property type="term" value="F:chromatin binding"/>
    <property type="evidence" value="ECO:0007669"/>
    <property type="project" value="TreeGrafter"/>
</dbReference>
<dbReference type="InterPro" id="IPR003874">
    <property type="entry name" value="CDC45"/>
</dbReference>
<accession>L0PFP7</accession>
<comment type="subcellular location">
    <subcellularLocation>
        <location evidence="1">Nucleus</location>
    </subcellularLocation>
</comment>
<evidence type="ECO:0000313" key="8">
    <source>
        <dbReference type="Proteomes" id="UP000010422"/>
    </source>
</evidence>
<dbReference type="Pfam" id="PF02724">
    <property type="entry name" value="CDC45"/>
    <property type="match status" value="1"/>
</dbReference>
<sequence length="426" mass="49239">MFIRRSNYADAYSRIKVASLSGSCTVLIFVALDVDALCACKMLSVSGLFTLMKQDFISHKIQPISGYQDLMDINQTVVLNNENLKFLILLNCGALIDLYQYLTPQDHISVYVIDSHRPWNLDNAFSNSNIFVFDDGDIEEKLYEERKAYDALVEMGDLELEKGSDDSSLVDEKENFSENENLEEELSKKKHKSSTDDEHKASESLEEEKDQEKLLDVCMYSTLLSSPHSTEYDSRKATQKKYYKYQKIISDYYDSGTWFGECISSQMYSLASDIGKEDNELLWFAVIGLTNQEMHRRMSYINRMNPLSTSDTENVKRTNGKTADDSSIRAKEEFRFMLFRHWRTKLKVWSEYGKKRLHKLFAKMGISLNQCHQVYTHMDMDLKKSLREKLDKFAPLYGLNNLVFPSFVRTFGFKCTLSASDASYGL</sequence>
<evidence type="ECO:0000256" key="1">
    <source>
        <dbReference type="ARBA" id="ARBA00004123"/>
    </source>
</evidence>
<dbReference type="GO" id="GO:1902977">
    <property type="term" value="P:mitotic DNA replication preinitiation complex assembly"/>
    <property type="evidence" value="ECO:0007669"/>
    <property type="project" value="TreeGrafter"/>
</dbReference>
<dbReference type="PANTHER" id="PTHR10507:SF0">
    <property type="entry name" value="CELL DIVISION CONTROL PROTEIN 45 HOMOLOG"/>
    <property type="match status" value="1"/>
</dbReference>
<evidence type="ECO:0000256" key="5">
    <source>
        <dbReference type="ARBA" id="ARBA00023306"/>
    </source>
</evidence>
<dbReference type="EMBL" id="CAKM01000280">
    <property type="protein sequence ID" value="CCJ31198.1"/>
    <property type="molecule type" value="Genomic_DNA"/>
</dbReference>
<evidence type="ECO:0000256" key="3">
    <source>
        <dbReference type="ARBA" id="ARBA00022705"/>
    </source>
</evidence>
<comment type="caution">
    <text evidence="7">The sequence shown here is derived from an EMBL/GenBank/DDBJ whole genome shotgun (WGS) entry which is preliminary data.</text>
</comment>
<feature type="compositionally biased region" description="Basic and acidic residues" evidence="6">
    <location>
        <begin position="193"/>
        <end position="203"/>
    </location>
</feature>
<name>L0PFP7_PNEJI</name>
<evidence type="ECO:0000256" key="2">
    <source>
        <dbReference type="ARBA" id="ARBA00010727"/>
    </source>
</evidence>
<dbReference type="InParanoid" id="L0PFP7"/>
<dbReference type="GO" id="GO:0000727">
    <property type="term" value="P:double-strand break repair via break-induced replication"/>
    <property type="evidence" value="ECO:0007669"/>
    <property type="project" value="TreeGrafter"/>
</dbReference>
<dbReference type="VEuPathDB" id="FungiDB:PNEJI1_000987"/>
<protein>
    <recommendedName>
        <fullName evidence="9">CDC45-like protein</fullName>
    </recommendedName>
</protein>
<proteinExistence type="inferred from homology"/>
<keyword evidence="4" id="KW-0539">Nucleus</keyword>
<dbReference type="GO" id="GO:0006270">
    <property type="term" value="P:DNA replication initiation"/>
    <property type="evidence" value="ECO:0007669"/>
    <property type="project" value="InterPro"/>
</dbReference>
<feature type="compositionally biased region" description="Basic and acidic residues" evidence="6">
    <location>
        <begin position="163"/>
        <end position="176"/>
    </location>
</feature>
<dbReference type="PANTHER" id="PTHR10507">
    <property type="entry name" value="CDC45-RELATED PROTEIN"/>
    <property type="match status" value="1"/>
</dbReference>
<dbReference type="STRING" id="1209962.L0PFP7"/>
<evidence type="ECO:0008006" key="9">
    <source>
        <dbReference type="Google" id="ProtNLM"/>
    </source>
</evidence>
<reference evidence="7 8" key="1">
    <citation type="journal article" date="2012" name="MBio">
        <title>De novo assembly of the Pneumocystis jirovecii genome from a single bronchoalveolar lavage fluid specimen from a patient.</title>
        <authorList>
            <person name="Cisse O.H."/>
            <person name="Pagni M."/>
            <person name="Hauser P.M."/>
        </authorList>
    </citation>
    <scope>NUCLEOTIDE SEQUENCE [LARGE SCALE GENOMIC DNA]</scope>
    <source>
        <strain evidence="7 8">SE8</strain>
    </source>
</reference>
<dbReference type="GO" id="GO:0003688">
    <property type="term" value="F:DNA replication origin binding"/>
    <property type="evidence" value="ECO:0007669"/>
    <property type="project" value="TreeGrafter"/>
</dbReference>
<dbReference type="FunCoup" id="L0PFP7">
    <property type="interactions" value="262"/>
</dbReference>
<gene>
    <name evidence="7" type="ORF">PNEJI1_000987</name>
</gene>
<dbReference type="Proteomes" id="UP000010422">
    <property type="component" value="Unassembled WGS sequence"/>
</dbReference>
<keyword evidence="3" id="KW-0235">DNA replication</keyword>
<keyword evidence="5" id="KW-0131">Cell cycle</keyword>